<sequence length="254" mass="30084">MFSEKEQISDIVIATKVALKTKNKINYLPFEYEKSIEFLFTKNKVFFFERSYKAKTIEEWYKYCLKLGLEDIQILLSVSSVNSNIPNELNTNKNKFICYFKNNLVLYFTPKWDETSGGWNIIYTAHRYENSTNKKIKFYDNTEDFRNILIKIRDFSNEIGVKNFANIFNYAYELLDEKKYIMNKEKFPLNFLPDKNARLYVSSMTANVFGGMGSWNDGVECYAYEKGLTDEYDKLSKELSEQIELATMYALNEW</sequence>
<accession>A0A1Z3CG23</accession>
<dbReference type="AlphaFoldDB" id="A0A1Z3CG23"/>
<dbReference type="EMBL" id="CP021934">
    <property type="protein sequence ID" value="ASC02578.1"/>
    <property type="molecule type" value="Genomic_DNA"/>
</dbReference>
<keyword evidence="2" id="KW-1185">Reference proteome</keyword>
<organism evidence="1 2">
    <name type="scientific">Fusobacterium nucleatum subsp. polymorphum</name>
    <name type="common">Fusobacterium polymorphum</name>
    <dbReference type="NCBI Taxonomy" id="76857"/>
    <lineage>
        <taxon>Bacteria</taxon>
        <taxon>Fusobacteriati</taxon>
        <taxon>Fusobacteriota</taxon>
        <taxon>Fusobacteriia</taxon>
        <taxon>Fusobacteriales</taxon>
        <taxon>Fusobacteriaceae</taxon>
        <taxon>Fusobacterium</taxon>
    </lineage>
</organism>
<dbReference type="RefSeq" id="WP_088336987.1">
    <property type="nucleotide sequence ID" value="NZ_CP021934.1"/>
</dbReference>
<name>A0A1Z3CG23_FUSNP</name>
<evidence type="ECO:0000313" key="2">
    <source>
        <dbReference type="Proteomes" id="UP000196759"/>
    </source>
</evidence>
<reference evidence="1 2" key="1">
    <citation type="submission" date="2017-06" db="EMBL/GenBank/DDBJ databases">
        <title>Draft genome sequence of Fusobacterium nucleatum subsp. polymorphum KCOM 1260 (=ChDC F218).</title>
        <authorList>
            <person name="Kook J.-K."/>
            <person name="Park S.-N."/>
            <person name="Lim Y.K."/>
            <person name="Roh H."/>
        </authorList>
    </citation>
    <scope>NUCLEOTIDE SEQUENCE [LARGE SCALE GENOMIC DNA]</scope>
    <source>
        <strain evidence="2">KCOM 1260 (ChDC F218)</strain>
    </source>
</reference>
<protein>
    <submittedName>
        <fullName evidence="1">RNA polymerase subunit sigma</fullName>
    </submittedName>
</protein>
<gene>
    <name evidence="1" type="ORF">CBG50_04235</name>
</gene>
<proteinExistence type="predicted"/>
<evidence type="ECO:0000313" key="1">
    <source>
        <dbReference type="EMBL" id="ASC02578.1"/>
    </source>
</evidence>
<dbReference type="Proteomes" id="UP000196759">
    <property type="component" value="Chromosome"/>
</dbReference>